<dbReference type="InterPro" id="IPR036865">
    <property type="entry name" value="CRAL-TRIO_dom_sf"/>
</dbReference>
<keyword evidence="5" id="KW-1185">Reference proteome</keyword>
<evidence type="ECO:0000313" key="4">
    <source>
        <dbReference type="EMBL" id="KAF2004916.1"/>
    </source>
</evidence>
<proteinExistence type="predicted"/>
<dbReference type="InterPro" id="IPR001251">
    <property type="entry name" value="CRAL-TRIO_dom"/>
</dbReference>
<dbReference type="Proteomes" id="UP000799779">
    <property type="component" value="Unassembled WGS sequence"/>
</dbReference>
<dbReference type="Pfam" id="PF13716">
    <property type="entry name" value="CRAL_TRIO_2"/>
    <property type="match status" value="1"/>
</dbReference>
<dbReference type="GO" id="GO:0007264">
    <property type="term" value="P:small GTPase-mediated signal transduction"/>
    <property type="evidence" value="ECO:0007669"/>
    <property type="project" value="TreeGrafter"/>
</dbReference>
<dbReference type="AlphaFoldDB" id="A0A6A5X253"/>
<dbReference type="SUPFAM" id="SSF52087">
    <property type="entry name" value="CRAL/TRIO domain"/>
    <property type="match status" value="1"/>
</dbReference>
<dbReference type="EMBL" id="ML977565">
    <property type="protein sequence ID" value="KAF2004916.1"/>
    <property type="molecule type" value="Genomic_DNA"/>
</dbReference>
<dbReference type="Gene3D" id="1.10.555.10">
    <property type="entry name" value="Rho GTPase activation protein"/>
    <property type="match status" value="1"/>
</dbReference>
<feature type="compositionally biased region" description="Low complexity" evidence="1">
    <location>
        <begin position="1"/>
        <end position="20"/>
    </location>
</feature>
<dbReference type="PROSITE" id="PS50238">
    <property type="entry name" value="RHOGAP"/>
    <property type="match status" value="1"/>
</dbReference>
<evidence type="ECO:0000259" key="3">
    <source>
        <dbReference type="PROSITE" id="PS50238"/>
    </source>
</evidence>
<sequence length="491" mass="55364">MSGVRAHLASRLRSSSLSASTPRPDSADYSPELARAATSILYRSPLPSKEGRPVYILNAAALPDSKEANFDSLLPYVLARLPEEDELLKGHDYEVVFFAGDSDGSTAIKKNRPGWGWFLQAYHVLSRAMRKRLQKLYIVHEKAWVRILTEIFSTIASPKFRRKIIHASTMSNLALHIPIEDLLIPPSTYLHDRRVSGDIFAPYASGRRAFGAREPLPTASNGRTRFPRILHETTSFVLLEQNIVAEGPFRVPPHAKLKEVLKEAYDRGQKYIVWKDNGVTLPIPEYAGAEQQDEIIAEVDPKDAYSVYMAAGLIKSWYADLRKPLFPHAIYRDLKRLYGDPDEPPNLERLTDLFSPVSEWSSLPASSRELITRHLLPLLDAVAARQDQNKMTAENLAVCFAPALLRGPDQLEDAKTSSIIRRIFTEAIPLWSNGLREACGIDARAFEEDLRLPKDENDWEDPVEGQRDDQRPPTSSTPSFFASPFDIRSFF</sequence>
<dbReference type="SUPFAM" id="SSF48350">
    <property type="entry name" value="GTPase activation domain, GAP"/>
    <property type="match status" value="1"/>
</dbReference>
<dbReference type="GO" id="GO:0005096">
    <property type="term" value="F:GTPase activator activity"/>
    <property type="evidence" value="ECO:0007669"/>
    <property type="project" value="TreeGrafter"/>
</dbReference>
<dbReference type="CDD" id="cd00170">
    <property type="entry name" value="SEC14"/>
    <property type="match status" value="1"/>
</dbReference>
<accession>A0A6A5X253</accession>
<feature type="region of interest" description="Disordered" evidence="1">
    <location>
        <begin position="1"/>
        <end position="29"/>
    </location>
</feature>
<feature type="compositionally biased region" description="Low complexity" evidence="1">
    <location>
        <begin position="472"/>
        <end position="483"/>
    </location>
</feature>
<gene>
    <name evidence="4" type="ORF">P154DRAFT_518970</name>
</gene>
<dbReference type="SMART" id="SM00324">
    <property type="entry name" value="RhoGAP"/>
    <property type="match status" value="1"/>
</dbReference>
<dbReference type="Pfam" id="PF00620">
    <property type="entry name" value="RhoGAP"/>
    <property type="match status" value="1"/>
</dbReference>
<evidence type="ECO:0000313" key="5">
    <source>
        <dbReference type="Proteomes" id="UP000799779"/>
    </source>
</evidence>
<feature type="region of interest" description="Disordered" evidence="1">
    <location>
        <begin position="452"/>
        <end position="483"/>
    </location>
</feature>
<dbReference type="OrthoDB" id="410651at2759"/>
<dbReference type="Gene3D" id="3.40.525.10">
    <property type="entry name" value="CRAL-TRIO lipid binding domain"/>
    <property type="match status" value="1"/>
</dbReference>
<feature type="domain" description="CRAL-TRIO" evidence="2">
    <location>
        <begin position="30"/>
        <end position="185"/>
    </location>
</feature>
<dbReference type="InterPro" id="IPR000198">
    <property type="entry name" value="RhoGAP_dom"/>
</dbReference>
<dbReference type="GO" id="GO:0005737">
    <property type="term" value="C:cytoplasm"/>
    <property type="evidence" value="ECO:0007669"/>
    <property type="project" value="TreeGrafter"/>
</dbReference>
<evidence type="ECO:0000259" key="2">
    <source>
        <dbReference type="PROSITE" id="PS50191"/>
    </source>
</evidence>
<protein>
    <submittedName>
        <fullName evidence="4">Rho GTPase activation protein</fullName>
    </submittedName>
</protein>
<dbReference type="PANTHER" id="PTHR45808:SF2">
    <property type="entry name" value="RHO GTPASE-ACTIVATING PROTEIN 68F"/>
    <property type="match status" value="1"/>
</dbReference>
<dbReference type="PANTHER" id="PTHR45808">
    <property type="entry name" value="RHO GTPASE-ACTIVATING PROTEIN 68F"/>
    <property type="match status" value="1"/>
</dbReference>
<dbReference type="InterPro" id="IPR008936">
    <property type="entry name" value="Rho_GTPase_activation_prot"/>
</dbReference>
<dbReference type="PROSITE" id="PS50191">
    <property type="entry name" value="CRAL_TRIO"/>
    <property type="match status" value="1"/>
</dbReference>
<evidence type="ECO:0000256" key="1">
    <source>
        <dbReference type="SAM" id="MobiDB-lite"/>
    </source>
</evidence>
<dbReference type="CDD" id="cd00159">
    <property type="entry name" value="RhoGAP"/>
    <property type="match status" value="1"/>
</dbReference>
<organism evidence="4 5">
    <name type="scientific">Amniculicola lignicola CBS 123094</name>
    <dbReference type="NCBI Taxonomy" id="1392246"/>
    <lineage>
        <taxon>Eukaryota</taxon>
        <taxon>Fungi</taxon>
        <taxon>Dikarya</taxon>
        <taxon>Ascomycota</taxon>
        <taxon>Pezizomycotina</taxon>
        <taxon>Dothideomycetes</taxon>
        <taxon>Pleosporomycetidae</taxon>
        <taxon>Pleosporales</taxon>
        <taxon>Amniculicolaceae</taxon>
        <taxon>Amniculicola</taxon>
    </lineage>
</organism>
<reference evidence="4" key="1">
    <citation type="journal article" date="2020" name="Stud. Mycol.">
        <title>101 Dothideomycetes genomes: a test case for predicting lifestyles and emergence of pathogens.</title>
        <authorList>
            <person name="Haridas S."/>
            <person name="Albert R."/>
            <person name="Binder M."/>
            <person name="Bloem J."/>
            <person name="Labutti K."/>
            <person name="Salamov A."/>
            <person name="Andreopoulos B."/>
            <person name="Baker S."/>
            <person name="Barry K."/>
            <person name="Bills G."/>
            <person name="Bluhm B."/>
            <person name="Cannon C."/>
            <person name="Castanera R."/>
            <person name="Culley D."/>
            <person name="Daum C."/>
            <person name="Ezra D."/>
            <person name="Gonzalez J."/>
            <person name="Henrissat B."/>
            <person name="Kuo A."/>
            <person name="Liang C."/>
            <person name="Lipzen A."/>
            <person name="Lutzoni F."/>
            <person name="Magnuson J."/>
            <person name="Mondo S."/>
            <person name="Nolan M."/>
            <person name="Ohm R."/>
            <person name="Pangilinan J."/>
            <person name="Park H.-J."/>
            <person name="Ramirez L."/>
            <person name="Alfaro M."/>
            <person name="Sun H."/>
            <person name="Tritt A."/>
            <person name="Yoshinaga Y."/>
            <person name="Zwiers L.-H."/>
            <person name="Turgeon B."/>
            <person name="Goodwin S."/>
            <person name="Spatafora J."/>
            <person name="Crous P."/>
            <person name="Grigoriev I."/>
        </authorList>
    </citation>
    <scope>NUCLEOTIDE SEQUENCE</scope>
    <source>
        <strain evidence="4">CBS 123094</strain>
    </source>
</reference>
<feature type="domain" description="Rho-GAP" evidence="3">
    <location>
        <begin position="214"/>
        <end position="431"/>
    </location>
</feature>
<name>A0A6A5X253_9PLEO</name>